<evidence type="ECO:0000256" key="1">
    <source>
        <dbReference type="ARBA" id="ARBA00010075"/>
    </source>
</evidence>
<dbReference type="Proteomes" id="UP000050509">
    <property type="component" value="Unassembled WGS sequence"/>
</dbReference>
<proteinExistence type="inferred from homology"/>
<dbReference type="NCBIfam" id="NF033592">
    <property type="entry name" value="transpos_IS4_1"/>
    <property type="match status" value="1"/>
</dbReference>
<protein>
    <recommendedName>
        <fullName evidence="5">Transposase IS4-like domain-containing protein</fullName>
    </recommendedName>
</protein>
<dbReference type="InterPro" id="IPR002559">
    <property type="entry name" value="Transposase_11"/>
</dbReference>
<organism evidence="6 7">
    <name type="scientific">Kouleothrix aurantiaca</name>
    <dbReference type="NCBI Taxonomy" id="186479"/>
    <lineage>
        <taxon>Bacteria</taxon>
        <taxon>Bacillati</taxon>
        <taxon>Chloroflexota</taxon>
        <taxon>Chloroflexia</taxon>
        <taxon>Chloroflexales</taxon>
        <taxon>Roseiflexineae</taxon>
        <taxon>Roseiflexaceae</taxon>
        <taxon>Kouleothrix</taxon>
    </lineage>
</organism>
<dbReference type="GO" id="GO:0004803">
    <property type="term" value="F:transposase activity"/>
    <property type="evidence" value="ECO:0007669"/>
    <property type="project" value="InterPro"/>
</dbReference>
<dbReference type="AlphaFoldDB" id="A0A0P9DVI9"/>
<dbReference type="PANTHER" id="PTHR33258:SF1">
    <property type="entry name" value="TRANSPOSASE INSL FOR INSERTION SEQUENCE ELEMENT IS186A-RELATED"/>
    <property type="match status" value="1"/>
</dbReference>
<sequence>MVLRHNQMMPQELPMSTIPQVSQAMQQLLTTAAQDADAKLHYTKRPDRAKFTAATLTQTLVFGFLAHPDARIEQLAQSAARVGVDVSPQAVDQRFTFATAALLQEIVTNSMQHLISADGVAIPILQRFSGVRIHDSTTIVLPDSLAEQWRGCGGSSPVHTSAALKCGVQLDLLTGALCGLDLADGRASDQRLGVQHAPLPKGSLRLADLGFYDLGVLAALSAAEVYWLSKLEPTALITNEQGRCSSLLVFVQTLGAIDQWEGQVWVGKGQRVRARLLVQRVPQEVADQRRRRIRKTARDKGVTPSAAALALADWTLLLTNIPPELLTLTEALVVAKVRWQIELVFKLWKSHGQLDSWRTGKPARILCEVYAKLLALVVQHWALVVGCWQFPNRSLVKAAQVVRDHAPELASARAQLDRLNEVLATIQQVLRRTARMNTRKKHPNTYQLLLALTTEPIQA</sequence>
<feature type="domain" description="Transposase IS4-like" evidence="5">
    <location>
        <begin position="129"/>
        <end position="377"/>
    </location>
</feature>
<evidence type="ECO:0000313" key="7">
    <source>
        <dbReference type="Proteomes" id="UP000050509"/>
    </source>
</evidence>
<dbReference type="InterPro" id="IPR012337">
    <property type="entry name" value="RNaseH-like_sf"/>
</dbReference>
<dbReference type="PANTHER" id="PTHR33258">
    <property type="entry name" value="TRANSPOSASE INSL FOR INSERTION SEQUENCE ELEMENT IS186A-RELATED"/>
    <property type="match status" value="1"/>
</dbReference>
<keyword evidence="2" id="KW-0815">Transposition</keyword>
<dbReference type="GO" id="GO:0003677">
    <property type="term" value="F:DNA binding"/>
    <property type="evidence" value="ECO:0007669"/>
    <property type="project" value="UniProtKB-KW"/>
</dbReference>
<reference evidence="6 7" key="1">
    <citation type="submission" date="2015-09" db="EMBL/GenBank/DDBJ databases">
        <title>Draft genome sequence of Kouleothrix aurantiaca JCM 19913.</title>
        <authorList>
            <person name="Hemp J."/>
        </authorList>
    </citation>
    <scope>NUCLEOTIDE SEQUENCE [LARGE SCALE GENOMIC DNA]</scope>
    <source>
        <strain evidence="6 7">COM-B</strain>
    </source>
</reference>
<evidence type="ECO:0000256" key="4">
    <source>
        <dbReference type="ARBA" id="ARBA00023172"/>
    </source>
</evidence>
<dbReference type="GO" id="GO:0006313">
    <property type="term" value="P:DNA transposition"/>
    <property type="evidence" value="ECO:0007669"/>
    <property type="project" value="InterPro"/>
</dbReference>
<keyword evidence="4" id="KW-0233">DNA recombination</keyword>
<keyword evidence="3" id="KW-0238">DNA-binding</keyword>
<dbReference type="EMBL" id="LJCR01000110">
    <property type="protein sequence ID" value="KPV54119.1"/>
    <property type="molecule type" value="Genomic_DNA"/>
</dbReference>
<dbReference type="SUPFAM" id="SSF53098">
    <property type="entry name" value="Ribonuclease H-like"/>
    <property type="match status" value="1"/>
</dbReference>
<evidence type="ECO:0000313" key="6">
    <source>
        <dbReference type="EMBL" id="KPV54119.1"/>
    </source>
</evidence>
<evidence type="ECO:0000259" key="5">
    <source>
        <dbReference type="Pfam" id="PF01609"/>
    </source>
</evidence>
<keyword evidence="7" id="KW-1185">Reference proteome</keyword>
<name>A0A0P9DVI9_9CHLR</name>
<accession>A0A0P9DVI9</accession>
<evidence type="ECO:0000256" key="2">
    <source>
        <dbReference type="ARBA" id="ARBA00022578"/>
    </source>
</evidence>
<dbReference type="Pfam" id="PF01609">
    <property type="entry name" value="DDE_Tnp_1"/>
    <property type="match status" value="1"/>
</dbReference>
<comment type="similarity">
    <text evidence="1">Belongs to the transposase 11 family.</text>
</comment>
<dbReference type="InterPro" id="IPR047952">
    <property type="entry name" value="Transpos_IS4"/>
</dbReference>
<gene>
    <name evidence="6" type="ORF">SE17_05680</name>
</gene>
<comment type="caution">
    <text evidence="6">The sequence shown here is derived from an EMBL/GenBank/DDBJ whole genome shotgun (WGS) entry which is preliminary data.</text>
</comment>
<evidence type="ECO:0000256" key="3">
    <source>
        <dbReference type="ARBA" id="ARBA00023125"/>
    </source>
</evidence>